<comment type="similarity">
    <text evidence="4">Belongs to the bZIP family. YAP subfamily.</text>
</comment>
<feature type="region of interest" description="Disordered" evidence="5">
    <location>
        <begin position="260"/>
        <end position="312"/>
    </location>
</feature>
<feature type="compositionally biased region" description="Low complexity" evidence="5">
    <location>
        <begin position="286"/>
        <end position="310"/>
    </location>
</feature>
<gene>
    <name evidence="7" type="ORF">E0L32_001422</name>
</gene>
<sequence>MTSTITPLHDLVLTPQQQDLLFAALNSNRVAGAGSATTDPSALTSSDPLKQTNPHGGLNDSSFLDYDYSFDGADSSFDFSFDNGAQSNGVEELPATGASSSDGSPAADDTPDKRSHPDDEDDEVNEPKRREGSDKVPKKPGRKPLTSEPSSKRKAQNRAAQRAFRERKEKHLKDLETKVAELEKASEATTTENSALRAQVEKMTVELNEYKKRLSLMSAPRSALSATTAKRNTFGNPMMNNLADVNFQFEFPKFGQLPGPSTGASVNGGAASAKSATRQNSANSATSPQTKSSSNKPSPSDSNYSSGLDSQTRDDLAKFSGIFSPPLTNQNIASVSDTSSHKNSLFSLAGASTSSPSASSNSNGGPSSSCGTSPEPFTQSPMGFKPVDTLTTIGEEQSTGFNPTSDAGHFANIDSNDISWLASQNNFQFDPQLFGNYREPQDSLITTTGFDDSFFNDAFDMDFLTPYNVAPSPVAPAPKTDLIAQIDAAKNSDNDVVADPEVLMNCTKIWERLQGCPKVQTGDFDLDALCSDLQKKAKCTGNGAVIGEKDFNHVMKKYLCPEEAEKQRELAAQGNTTS</sequence>
<evidence type="ECO:0000259" key="6">
    <source>
        <dbReference type="PROSITE" id="PS50217"/>
    </source>
</evidence>
<proteinExistence type="inferred from homology"/>
<dbReference type="Proteomes" id="UP000319257">
    <property type="component" value="Unassembled WGS sequence"/>
</dbReference>
<feature type="region of interest" description="Disordered" evidence="5">
    <location>
        <begin position="350"/>
        <end position="387"/>
    </location>
</feature>
<evidence type="ECO:0000313" key="7">
    <source>
        <dbReference type="EMBL" id="TPX10225.1"/>
    </source>
</evidence>
<dbReference type="SMART" id="SM00338">
    <property type="entry name" value="BRLZ"/>
    <property type="match status" value="1"/>
</dbReference>
<dbReference type="FunCoup" id="A0A507AJ05">
    <property type="interactions" value="2815"/>
</dbReference>
<dbReference type="GO" id="GO:0000976">
    <property type="term" value="F:transcription cis-regulatory region binding"/>
    <property type="evidence" value="ECO:0007669"/>
    <property type="project" value="InterPro"/>
</dbReference>
<dbReference type="InterPro" id="IPR050936">
    <property type="entry name" value="AP-1-like"/>
</dbReference>
<dbReference type="STRING" id="1093900.A0A507AJ05"/>
<dbReference type="GeneID" id="41968869"/>
<dbReference type="PROSITE" id="PS50217">
    <property type="entry name" value="BZIP"/>
    <property type="match status" value="1"/>
</dbReference>
<keyword evidence="8" id="KW-1185">Reference proteome</keyword>
<evidence type="ECO:0000256" key="1">
    <source>
        <dbReference type="ARBA" id="ARBA00004123"/>
    </source>
</evidence>
<dbReference type="InterPro" id="IPR004827">
    <property type="entry name" value="bZIP"/>
</dbReference>
<dbReference type="OrthoDB" id="5380163at2759"/>
<dbReference type="Gene3D" id="1.20.5.170">
    <property type="match status" value="1"/>
</dbReference>
<dbReference type="Pfam" id="PF00170">
    <property type="entry name" value="bZIP_1"/>
    <property type="match status" value="1"/>
</dbReference>
<dbReference type="Gene3D" id="1.10.238.100">
    <property type="entry name" value="YAP1 redox domain. Chain B"/>
    <property type="match status" value="1"/>
</dbReference>
<name>A0A507AJ05_9PEZI</name>
<feature type="region of interest" description="Disordered" evidence="5">
    <location>
        <begin position="77"/>
        <end position="173"/>
    </location>
</feature>
<evidence type="ECO:0000256" key="5">
    <source>
        <dbReference type="SAM" id="MobiDB-lite"/>
    </source>
</evidence>
<dbReference type="GO" id="GO:0090575">
    <property type="term" value="C:RNA polymerase II transcription regulator complex"/>
    <property type="evidence" value="ECO:0007669"/>
    <property type="project" value="TreeGrafter"/>
</dbReference>
<dbReference type="GO" id="GO:0005737">
    <property type="term" value="C:cytoplasm"/>
    <property type="evidence" value="ECO:0007669"/>
    <property type="project" value="UniProtKB-SubCell"/>
</dbReference>
<feature type="compositionally biased region" description="Polar residues" evidence="5">
    <location>
        <begin position="31"/>
        <end position="54"/>
    </location>
</feature>
<dbReference type="SUPFAM" id="SSF57959">
    <property type="entry name" value="Leucine zipper domain"/>
    <property type="match status" value="1"/>
</dbReference>
<dbReference type="GO" id="GO:0034599">
    <property type="term" value="P:cellular response to oxidative stress"/>
    <property type="evidence" value="ECO:0007669"/>
    <property type="project" value="UniProtKB-ARBA"/>
</dbReference>
<dbReference type="GO" id="GO:0001228">
    <property type="term" value="F:DNA-binding transcription activator activity, RNA polymerase II-specific"/>
    <property type="evidence" value="ECO:0007669"/>
    <property type="project" value="TreeGrafter"/>
</dbReference>
<feature type="compositionally biased region" description="Basic and acidic residues" evidence="5">
    <location>
        <begin position="163"/>
        <end position="173"/>
    </location>
</feature>
<dbReference type="Pfam" id="PF08601">
    <property type="entry name" value="PAP1"/>
    <property type="match status" value="2"/>
</dbReference>
<comment type="subcellular location">
    <subcellularLocation>
        <location evidence="2">Cytoplasm</location>
    </subcellularLocation>
    <subcellularLocation>
        <location evidence="1">Nucleus</location>
    </subcellularLocation>
</comment>
<dbReference type="InterPro" id="IPR013910">
    <property type="entry name" value="TF_PAP1"/>
</dbReference>
<feature type="compositionally biased region" description="Basic and acidic residues" evidence="5">
    <location>
        <begin position="125"/>
        <end position="137"/>
    </location>
</feature>
<dbReference type="EMBL" id="SKBQ01000005">
    <property type="protein sequence ID" value="TPX10225.1"/>
    <property type="molecule type" value="Genomic_DNA"/>
</dbReference>
<dbReference type="PANTHER" id="PTHR40621">
    <property type="entry name" value="TRANSCRIPTION FACTOR KAPC-RELATED"/>
    <property type="match status" value="1"/>
</dbReference>
<feature type="region of interest" description="Disordered" evidence="5">
    <location>
        <begin position="31"/>
        <end position="65"/>
    </location>
</feature>
<evidence type="ECO:0000256" key="4">
    <source>
        <dbReference type="ARBA" id="ARBA00038132"/>
    </source>
</evidence>
<organism evidence="7 8">
    <name type="scientific">Thyridium curvatum</name>
    <dbReference type="NCBI Taxonomy" id="1093900"/>
    <lineage>
        <taxon>Eukaryota</taxon>
        <taxon>Fungi</taxon>
        <taxon>Dikarya</taxon>
        <taxon>Ascomycota</taxon>
        <taxon>Pezizomycotina</taxon>
        <taxon>Sordariomycetes</taxon>
        <taxon>Sordariomycetidae</taxon>
        <taxon>Thyridiales</taxon>
        <taxon>Thyridiaceae</taxon>
        <taxon>Thyridium</taxon>
    </lineage>
</organism>
<feature type="compositionally biased region" description="Low complexity" evidence="5">
    <location>
        <begin position="94"/>
        <end position="108"/>
    </location>
</feature>
<evidence type="ECO:0000313" key="8">
    <source>
        <dbReference type="Proteomes" id="UP000319257"/>
    </source>
</evidence>
<dbReference type="SUPFAM" id="SSF111430">
    <property type="entry name" value="YAP1 redox domain"/>
    <property type="match status" value="1"/>
</dbReference>
<reference evidence="7 8" key="1">
    <citation type="submission" date="2019-06" db="EMBL/GenBank/DDBJ databases">
        <title>Draft genome sequence of the filamentous fungus Phialemoniopsis curvata isolated from diesel fuel.</title>
        <authorList>
            <person name="Varaljay V.A."/>
            <person name="Lyon W.J."/>
            <person name="Crouch A.L."/>
            <person name="Drake C.E."/>
            <person name="Hollomon J.M."/>
            <person name="Nadeau L.J."/>
            <person name="Nunn H.S."/>
            <person name="Stevenson B.S."/>
            <person name="Bojanowski C.L."/>
            <person name="Crookes-Goodson W.J."/>
        </authorList>
    </citation>
    <scope>NUCLEOTIDE SEQUENCE [LARGE SCALE GENOMIC DNA]</scope>
    <source>
        <strain evidence="7 8">D216</strain>
    </source>
</reference>
<comment type="caution">
    <text evidence="7">The sequence shown here is derived from an EMBL/GenBank/DDBJ whole genome shotgun (WGS) entry which is preliminary data.</text>
</comment>
<evidence type="ECO:0000256" key="3">
    <source>
        <dbReference type="ARBA" id="ARBA00023242"/>
    </source>
</evidence>
<feature type="compositionally biased region" description="Low complexity" evidence="5">
    <location>
        <begin position="350"/>
        <end position="373"/>
    </location>
</feature>
<dbReference type="PANTHER" id="PTHR40621:SF6">
    <property type="entry name" value="AP-1-LIKE TRANSCRIPTION FACTOR YAP1-RELATED"/>
    <property type="match status" value="1"/>
</dbReference>
<accession>A0A507AJ05</accession>
<dbReference type="InParanoid" id="A0A507AJ05"/>
<protein>
    <recommendedName>
        <fullName evidence="6">BZIP domain-containing protein</fullName>
    </recommendedName>
</protein>
<feature type="compositionally biased region" description="Polar residues" evidence="5">
    <location>
        <begin position="274"/>
        <end position="285"/>
    </location>
</feature>
<dbReference type="InterPro" id="IPR023167">
    <property type="entry name" value="Yap1_redox_dom_sf"/>
</dbReference>
<keyword evidence="3" id="KW-0539">Nucleus</keyword>
<dbReference type="PROSITE" id="PS00036">
    <property type="entry name" value="BZIP_BASIC"/>
    <property type="match status" value="1"/>
</dbReference>
<dbReference type="RefSeq" id="XP_030991936.1">
    <property type="nucleotide sequence ID" value="XM_031135499.1"/>
</dbReference>
<dbReference type="InterPro" id="IPR046347">
    <property type="entry name" value="bZIP_sf"/>
</dbReference>
<dbReference type="CDD" id="cd14688">
    <property type="entry name" value="bZIP_YAP"/>
    <property type="match status" value="1"/>
</dbReference>
<evidence type="ECO:0000256" key="2">
    <source>
        <dbReference type="ARBA" id="ARBA00004496"/>
    </source>
</evidence>
<feature type="domain" description="BZIP" evidence="6">
    <location>
        <begin position="147"/>
        <end position="210"/>
    </location>
</feature>
<dbReference type="AlphaFoldDB" id="A0A507AJ05"/>
<dbReference type="FunFam" id="1.20.5.170:FF:000067">
    <property type="entry name" value="BZIP transcription factor"/>
    <property type="match status" value="1"/>
</dbReference>